<dbReference type="PRINTS" id="PR00146">
    <property type="entry name" value="DHPICSNTHASE"/>
</dbReference>
<dbReference type="RefSeq" id="WP_040275117.1">
    <property type="nucleotide sequence ID" value="NZ_JROO01000033.1"/>
</dbReference>
<dbReference type="PIRSF" id="PIRSF001365">
    <property type="entry name" value="DHDPS"/>
    <property type="match status" value="1"/>
</dbReference>
<accession>A0A0C2JFQ6</accession>
<dbReference type="SMART" id="SM01130">
    <property type="entry name" value="DHDPS"/>
    <property type="match status" value="1"/>
</dbReference>
<evidence type="ECO:0000313" key="10">
    <source>
        <dbReference type="Proteomes" id="UP000031675"/>
    </source>
</evidence>
<dbReference type="Proteomes" id="UP000031675">
    <property type="component" value="Unassembled WGS sequence"/>
</dbReference>
<dbReference type="GO" id="GO:0042838">
    <property type="term" value="P:D-glucarate catabolic process"/>
    <property type="evidence" value="ECO:0007669"/>
    <property type="project" value="UniProtKB-UniRule"/>
</dbReference>
<gene>
    <name evidence="9" type="ORF">LP52_17700</name>
</gene>
<name>A0A0C2JFQ6_9ACTN</name>
<comment type="caution">
    <text evidence="9">The sequence shown here is derived from an EMBL/GenBank/DDBJ whole genome shotgun (WGS) entry which is preliminary data.</text>
</comment>
<feature type="binding site" evidence="8">
    <location>
        <position position="55"/>
    </location>
    <ligand>
        <name>pyruvate</name>
        <dbReference type="ChEBI" id="CHEBI:15361"/>
    </ligand>
</feature>
<evidence type="ECO:0000256" key="2">
    <source>
        <dbReference type="ARBA" id="ARBA00004983"/>
    </source>
</evidence>
<organism evidence="9 10">
    <name type="scientific">Streptomonospora alba</name>
    <dbReference type="NCBI Taxonomy" id="183763"/>
    <lineage>
        <taxon>Bacteria</taxon>
        <taxon>Bacillati</taxon>
        <taxon>Actinomycetota</taxon>
        <taxon>Actinomycetes</taxon>
        <taxon>Streptosporangiales</taxon>
        <taxon>Nocardiopsidaceae</taxon>
        <taxon>Streptomonospora</taxon>
    </lineage>
</organism>
<dbReference type="InterPro" id="IPR013785">
    <property type="entry name" value="Aldolase_TIM"/>
</dbReference>
<dbReference type="EMBL" id="JROO01000033">
    <property type="protein sequence ID" value="KIH97665.1"/>
    <property type="molecule type" value="Genomic_DNA"/>
</dbReference>
<feature type="active site" description="Proton donor/acceptor" evidence="7">
    <location>
        <position position="142"/>
    </location>
</feature>
<feature type="active site" description="Schiff-base intermediate with substrate" evidence="7">
    <location>
        <position position="167"/>
    </location>
</feature>
<evidence type="ECO:0000256" key="5">
    <source>
        <dbReference type="HAMAP-Rule" id="MF_00694"/>
    </source>
</evidence>
<dbReference type="InterPro" id="IPR002220">
    <property type="entry name" value="DapA-like"/>
</dbReference>
<dbReference type="InterPro" id="IPR017655">
    <property type="entry name" value="Dehydro-deoxyglucarate_dehyd"/>
</dbReference>
<reference evidence="10" key="1">
    <citation type="journal article" date="2015" name="Chem. Biol.">
        <title>Structure, bioactivity, and resistance mechanism of streptomonomicin, an unusual lasso Peptide from an understudied halophilic actinomycete.</title>
        <authorList>
            <person name="Metelev M."/>
            <person name="Tietz J.I."/>
            <person name="Melby J.O."/>
            <person name="Blair P.M."/>
            <person name="Zhu L."/>
            <person name="Livnat I."/>
            <person name="Severinov K."/>
            <person name="Mitchell D.A."/>
        </authorList>
    </citation>
    <scope>NUCLEOTIDE SEQUENCE [LARGE SCALE GENOMIC DNA]</scope>
    <source>
        <strain evidence="10">YIM 90003</strain>
    </source>
</reference>
<dbReference type="UniPathway" id="UPA00564">
    <property type="reaction ID" value="UER00628"/>
</dbReference>
<dbReference type="HAMAP" id="MF_00694">
    <property type="entry name" value="KDGDH"/>
    <property type="match status" value="1"/>
</dbReference>
<dbReference type="PANTHER" id="PTHR12128:SF19">
    <property type="entry name" value="5-DEHYDRO-4-DEOXYGLUCARATE DEHYDRATASE 2-RELATED"/>
    <property type="match status" value="1"/>
</dbReference>
<comment type="pathway">
    <text evidence="2 5">Carbohydrate acid metabolism; D-glucarate degradation; 2,5-dioxopentanoate from D-glucarate: step 2/2.</text>
</comment>
<dbReference type="GO" id="GO:0047448">
    <property type="term" value="F:5-dehydro-4-deoxyglucarate dehydratase activity"/>
    <property type="evidence" value="ECO:0007669"/>
    <property type="project" value="UniProtKB-UniRule"/>
</dbReference>
<dbReference type="AlphaFoldDB" id="A0A0C2JFQ6"/>
<dbReference type="GO" id="GO:0008840">
    <property type="term" value="F:4-hydroxy-tetrahydrodipicolinate synthase activity"/>
    <property type="evidence" value="ECO:0007669"/>
    <property type="project" value="TreeGrafter"/>
</dbReference>
<evidence type="ECO:0000256" key="3">
    <source>
        <dbReference type="ARBA" id="ARBA00007592"/>
    </source>
</evidence>
<keyword evidence="4 5" id="KW-0456">Lyase</keyword>
<comment type="catalytic activity">
    <reaction evidence="1 5">
        <text>5-dehydro-4-deoxy-D-glucarate + H(+) = 2,5-dioxopentanoate + CO2 + H2O</text>
        <dbReference type="Rhea" id="RHEA:24608"/>
        <dbReference type="ChEBI" id="CHEBI:15377"/>
        <dbReference type="ChEBI" id="CHEBI:15378"/>
        <dbReference type="ChEBI" id="CHEBI:16526"/>
        <dbReference type="ChEBI" id="CHEBI:42819"/>
        <dbReference type="ChEBI" id="CHEBI:58136"/>
        <dbReference type="EC" id="4.2.1.41"/>
    </reaction>
</comment>
<evidence type="ECO:0000256" key="7">
    <source>
        <dbReference type="PIRSR" id="PIRSR001365-1"/>
    </source>
</evidence>
<protein>
    <recommendedName>
        <fullName evidence="5">Probable 5-dehydro-4-deoxyglucarate dehydratase</fullName>
        <ecNumber evidence="5">4.2.1.41</ecNumber>
    </recommendedName>
    <alternativeName>
        <fullName evidence="5">5-keto-4-deoxy-glucarate dehydratase</fullName>
        <shortName evidence="5">KDGDH</shortName>
    </alternativeName>
</protein>
<dbReference type="OrthoDB" id="8995637at2"/>
<sequence>MPLSPAELGESFTGLLGFPVTPFTDAGELDLPRFKEHLDDMLEAGPGALFVACGTGEFASLTLEEHRTAVRTAVEHVGGAVPVLAGVGGGARVAKEYLRSAEGEGADGALVLPPYLQVGPQRGLLSHYRDLLDSTGLGLIPYQRSTAVFTPETVAELAGNDRVVALKDGHGDIELLQRIRTVTENRLPLLNGMPTAETFARAYRAVGAAAYSSAVLAFAPAVATAFFAASERGDEAVQDELLREFYVPLAELRNTTPGYAVSLVKAGLEIRGRSAGPVRPPLAEPSPEHKAELADIIDRGLAVASAEVAA</sequence>
<keyword evidence="10" id="KW-1185">Reference proteome</keyword>
<dbReference type="Gene3D" id="3.20.20.70">
    <property type="entry name" value="Aldolase class I"/>
    <property type="match status" value="1"/>
</dbReference>
<evidence type="ECO:0000256" key="1">
    <source>
        <dbReference type="ARBA" id="ARBA00001446"/>
    </source>
</evidence>
<evidence type="ECO:0000256" key="4">
    <source>
        <dbReference type="ARBA" id="ARBA00023239"/>
    </source>
</evidence>
<dbReference type="STRING" id="183763.LP52_17700"/>
<dbReference type="NCBIfam" id="NF002958">
    <property type="entry name" value="PRK03620.1"/>
    <property type="match status" value="1"/>
</dbReference>
<evidence type="ECO:0000256" key="8">
    <source>
        <dbReference type="PIRSR" id="PIRSR001365-2"/>
    </source>
</evidence>
<proteinExistence type="inferred from homology"/>
<evidence type="ECO:0000256" key="6">
    <source>
        <dbReference type="PIRNR" id="PIRNR001365"/>
    </source>
</evidence>
<evidence type="ECO:0000313" key="9">
    <source>
        <dbReference type="EMBL" id="KIH97665.1"/>
    </source>
</evidence>
<dbReference type="SUPFAM" id="SSF51569">
    <property type="entry name" value="Aldolase"/>
    <property type="match status" value="1"/>
</dbReference>
<dbReference type="PANTHER" id="PTHR12128">
    <property type="entry name" value="DIHYDRODIPICOLINATE SYNTHASE"/>
    <property type="match status" value="1"/>
</dbReference>
<dbReference type="Pfam" id="PF00701">
    <property type="entry name" value="DHDPS"/>
    <property type="match status" value="1"/>
</dbReference>
<dbReference type="EC" id="4.2.1.41" evidence="5"/>
<comment type="similarity">
    <text evidence="3 5 6">Belongs to the DapA family.</text>
</comment>